<dbReference type="NCBIfam" id="NF009019">
    <property type="entry name" value="PRK12355.4-2"/>
    <property type="match status" value="1"/>
</dbReference>
<dbReference type="EMBL" id="JAVRAA010000005">
    <property type="protein sequence ID" value="MDT0337602.1"/>
    <property type="molecule type" value="Genomic_DNA"/>
</dbReference>
<dbReference type="InterPro" id="IPR014121">
    <property type="entry name" value="TraN_Ftype"/>
</dbReference>
<organism evidence="2">
    <name type="scientific">Herbaspirillum huttiense subsp. nephrolepidis</name>
    <dbReference type="NCBI Taxonomy" id="3075126"/>
    <lineage>
        <taxon>Bacteria</taxon>
        <taxon>Pseudomonadati</taxon>
        <taxon>Pseudomonadota</taxon>
        <taxon>Betaproteobacteria</taxon>
        <taxon>Burkholderiales</taxon>
        <taxon>Oxalobacteraceae</taxon>
        <taxon>Herbaspirillum</taxon>
    </lineage>
</organism>
<reference evidence="2" key="1">
    <citation type="submission" date="2023-02" db="EMBL/GenBank/DDBJ databases">
        <title>Description of Herbaspirillum huttiense subsp. nephrolepsisexaltata and Herbaspirillum huttiense subsp. lycopersicon.</title>
        <authorList>
            <person name="Poudel M."/>
            <person name="Sharma A."/>
            <person name="Goss E."/>
            <person name="Tapia J.H."/>
            <person name="Harmon C.M."/>
            <person name="Jones J.B."/>
        </authorList>
    </citation>
    <scope>NUCLEOTIDE SEQUENCE</scope>
    <source>
        <strain evidence="2">NC40101</strain>
    </source>
</reference>
<feature type="signal peptide" evidence="1">
    <location>
        <begin position="1"/>
        <end position="19"/>
    </location>
</feature>
<name>A0AAE4G975_9BURK</name>
<sequence length="546" mass="58439">MKKLLFALFLWMVMGAASAAECRITSTSCVDASPSKVFNGINVSLASTGLGCWTYQDTYECKRPLSINYCAALEQISSCWVTSVKCVSAAWDGTCLVSQRTYRCDDPSQPTPTSSVNLGTSYTITKDTIDTSQCDANTSNPLCYLASHTCVEGANETRVINGLPVTKDCWKWQDDYSCINPNWQSDCQKYIDEGCTKESESCVTSTDPIGCVNKAITYRCVTKKGETHTINDCSASTACKDGTCWDTSHPPDTDFASVVAGMEAARQAGVYGADSMDLFKGTAEKCAKGYGGLKNCCKDDPSGQTNNAVMMQAVGGAVKMGSKYVFDYMYQSSEYLQAGMAAMGFDGIEMASKFGSSFEMYGISYSFGAGALAAGETATGAFGQTIYGLGNGFAFDPYSFAAAVAIQVIMELMACEPEEQQLGMHKGANLCKYVGDYCSNKVFGVCLETTQAYCCYNSKLAKIINEQGKPQIGKGWGSAESPQCDGFTTAEFQKIDFSKIDMSEFVGDIMAATELPDVGKLSSTIAEKMKNVTTNPGGGVSTSTSK</sequence>
<protein>
    <submittedName>
        <fullName evidence="2">Conjugal transfer protein TraN</fullName>
    </submittedName>
</protein>
<feature type="chain" id="PRO_5041955955" evidence="1">
    <location>
        <begin position="20"/>
        <end position="546"/>
    </location>
</feature>
<dbReference type="AlphaFoldDB" id="A0AAE4G975"/>
<dbReference type="RefSeq" id="WP_284078321.1">
    <property type="nucleotide sequence ID" value="NZ_JAVLSM010000007.1"/>
</dbReference>
<evidence type="ECO:0000313" key="2">
    <source>
        <dbReference type="EMBL" id="MDT0337602.1"/>
    </source>
</evidence>
<keyword evidence="1" id="KW-0732">Signal</keyword>
<dbReference type="Pfam" id="PF06986">
    <property type="entry name" value="F_T4SS_TraN"/>
    <property type="match status" value="3"/>
</dbReference>
<comment type="caution">
    <text evidence="2">The sequence shown here is derived from an EMBL/GenBank/DDBJ whole genome shotgun (WGS) entry which is preliminary data.</text>
</comment>
<accession>A0AAE4G975</accession>
<gene>
    <name evidence="2" type="ORF">RJN63_12230</name>
</gene>
<proteinExistence type="predicted"/>
<evidence type="ECO:0000256" key="1">
    <source>
        <dbReference type="SAM" id="SignalP"/>
    </source>
</evidence>